<evidence type="ECO:0000313" key="3">
    <source>
        <dbReference type="Proteomes" id="UP000235786"/>
    </source>
</evidence>
<dbReference type="AlphaFoldDB" id="A0A2J6RHK6"/>
<organism evidence="2 3">
    <name type="scientific">Hyaloscypha variabilis (strain UAMH 11265 / GT02V1 / F)</name>
    <name type="common">Meliniomyces variabilis</name>
    <dbReference type="NCBI Taxonomy" id="1149755"/>
    <lineage>
        <taxon>Eukaryota</taxon>
        <taxon>Fungi</taxon>
        <taxon>Dikarya</taxon>
        <taxon>Ascomycota</taxon>
        <taxon>Pezizomycotina</taxon>
        <taxon>Leotiomycetes</taxon>
        <taxon>Helotiales</taxon>
        <taxon>Hyaloscyphaceae</taxon>
        <taxon>Hyaloscypha</taxon>
        <taxon>Hyaloscypha variabilis</taxon>
    </lineage>
</organism>
<accession>A0A2J6RHK6</accession>
<reference evidence="2 3" key="1">
    <citation type="submission" date="2016-04" db="EMBL/GenBank/DDBJ databases">
        <title>A degradative enzymes factory behind the ericoid mycorrhizal symbiosis.</title>
        <authorList>
            <consortium name="DOE Joint Genome Institute"/>
            <person name="Martino E."/>
            <person name="Morin E."/>
            <person name="Grelet G."/>
            <person name="Kuo A."/>
            <person name="Kohler A."/>
            <person name="Daghino S."/>
            <person name="Barry K."/>
            <person name="Choi C."/>
            <person name="Cichocki N."/>
            <person name="Clum A."/>
            <person name="Copeland A."/>
            <person name="Hainaut M."/>
            <person name="Haridas S."/>
            <person name="Labutti K."/>
            <person name="Lindquist E."/>
            <person name="Lipzen A."/>
            <person name="Khouja H.-R."/>
            <person name="Murat C."/>
            <person name="Ohm R."/>
            <person name="Olson A."/>
            <person name="Spatafora J."/>
            <person name="Veneault-Fourrey C."/>
            <person name="Henrissat B."/>
            <person name="Grigoriev I."/>
            <person name="Martin F."/>
            <person name="Perotto S."/>
        </authorList>
    </citation>
    <scope>NUCLEOTIDE SEQUENCE [LARGE SCALE GENOMIC DNA]</scope>
    <source>
        <strain evidence="2 3">F</strain>
    </source>
</reference>
<sequence length="358" mass="40582">MHAGLTLWLRALRKAVWMEQTLHHFAFFLSQSLEENVDLEVVTGDLAAVAQKLATHGAATLGSDGLDDICQRCTGTATELLTALEGFRVSGQKSRVKSVRKALKAIWGKRRVGEMRTRLEGYRDEIQFHVLVKLKYGFDVEATRQCERFDTLDAHAKAIFEAISQQQESIKDAIQIESLKSDDRHTNTITTIVAKQEEVYGEISRKLDETGELTLQAVIANGESVHNLISSEGSRSDERHRETTEIIVTKQTESHTEVIETLQSLDSTSRTEQEATRREVEELKKAMKQIEEDMKRRDEELKELLQALSRTQNDLERKGLRERSNAVTVALVALMTIHETLQVWYSTSAQDLNAKNYI</sequence>
<dbReference type="EMBL" id="KZ613948">
    <property type="protein sequence ID" value="PMD38004.1"/>
    <property type="molecule type" value="Genomic_DNA"/>
</dbReference>
<evidence type="ECO:0000313" key="2">
    <source>
        <dbReference type="EMBL" id="PMD38004.1"/>
    </source>
</evidence>
<keyword evidence="1" id="KW-0175">Coiled coil</keyword>
<dbReference type="OrthoDB" id="3558752at2759"/>
<name>A0A2J6RHK6_HYAVF</name>
<feature type="coiled-coil region" evidence="1">
    <location>
        <begin position="273"/>
        <end position="321"/>
    </location>
</feature>
<gene>
    <name evidence="2" type="ORF">L207DRAFT_59761</name>
</gene>
<protein>
    <submittedName>
        <fullName evidence="2">Uncharacterized protein</fullName>
    </submittedName>
</protein>
<dbReference type="Proteomes" id="UP000235786">
    <property type="component" value="Unassembled WGS sequence"/>
</dbReference>
<proteinExistence type="predicted"/>
<keyword evidence="3" id="KW-1185">Reference proteome</keyword>
<evidence type="ECO:0000256" key="1">
    <source>
        <dbReference type="SAM" id="Coils"/>
    </source>
</evidence>